<dbReference type="AlphaFoldDB" id="A0A0L0QM87"/>
<comment type="caution">
    <text evidence="1">The sequence shown here is derived from an EMBL/GenBank/DDBJ whole genome shotgun (WGS) entry which is preliminary data.</text>
</comment>
<gene>
    <name evidence="1" type="ORF">AFK71_12830</name>
</gene>
<dbReference type="EMBL" id="LGTO01000007">
    <property type="protein sequence ID" value="KNE19383.1"/>
    <property type="molecule type" value="Genomic_DNA"/>
</dbReference>
<organism evidence="1 2">
    <name type="scientific">Virgibacillus pantothenticus</name>
    <dbReference type="NCBI Taxonomy" id="1473"/>
    <lineage>
        <taxon>Bacteria</taxon>
        <taxon>Bacillati</taxon>
        <taxon>Bacillota</taxon>
        <taxon>Bacilli</taxon>
        <taxon>Bacillales</taxon>
        <taxon>Bacillaceae</taxon>
        <taxon>Virgibacillus</taxon>
    </lineage>
</organism>
<protein>
    <submittedName>
        <fullName evidence="1">Uncharacterized protein</fullName>
    </submittedName>
</protein>
<dbReference type="PATRIC" id="fig|1473.5.peg.1149"/>
<evidence type="ECO:0000313" key="2">
    <source>
        <dbReference type="Proteomes" id="UP000036780"/>
    </source>
</evidence>
<dbReference type="GeneID" id="66871628"/>
<keyword evidence="2" id="KW-1185">Reference proteome</keyword>
<evidence type="ECO:0000313" key="1">
    <source>
        <dbReference type="EMBL" id="KNE19383.1"/>
    </source>
</evidence>
<dbReference type="RefSeq" id="WP_050351913.1">
    <property type="nucleotide sequence ID" value="NZ_CP073011.1"/>
</dbReference>
<proteinExistence type="predicted"/>
<accession>A0A0L0QM87</accession>
<reference evidence="2" key="1">
    <citation type="submission" date="2015-07" db="EMBL/GenBank/DDBJ databases">
        <title>Fjat-10053 dsm26.</title>
        <authorList>
            <person name="Liu B."/>
            <person name="Wang J."/>
            <person name="Zhu Y."/>
            <person name="Liu G."/>
            <person name="Chen Q."/>
            <person name="Chen Z."/>
            <person name="Lan J."/>
            <person name="Che J."/>
            <person name="Ge C."/>
            <person name="Shi H."/>
            <person name="Pan Z."/>
            <person name="Liu X."/>
        </authorList>
    </citation>
    <scope>NUCLEOTIDE SEQUENCE [LARGE SCALE GENOMIC DNA]</scope>
    <source>
        <strain evidence="2">DSM 26</strain>
    </source>
</reference>
<name>A0A0L0QM87_VIRPA</name>
<sequence length="169" mass="19802">MYNEEGYFLPNLLYGEKIKGQLQSSPLELKNSGVHDFHIRIQTELMHQLAMEMEESEELITSTKIALTRLLDDHLATMKDLRNTYRNMVGSGKYDKLNTAHVDEIFRELVDVESDGTPLLIDINEFEHLLEKLRKSQHDTGEIAYNMEKMSKDFKQMDQILAQWLQIRQ</sequence>
<dbReference type="OrthoDB" id="6450827at2"/>
<dbReference type="Proteomes" id="UP000036780">
    <property type="component" value="Unassembled WGS sequence"/>
</dbReference>